<dbReference type="EMBL" id="LEKV01000996">
    <property type="protein sequence ID" value="KVI10813.1"/>
    <property type="molecule type" value="Genomic_DNA"/>
</dbReference>
<comment type="caution">
    <text evidence="1">The sequence shown here is derived from an EMBL/GenBank/DDBJ whole genome shotgun (WGS) entry which is preliminary data.</text>
</comment>
<sequence length="101" mass="11063">MVRGVGLLRNLKIVANAISKTVITTHKQVGVVIGRKPPELTARNLHSRSNLESVMHTAAMLFNSLKAISSISAAWAFLYAVAAYNDPKIITQRLPIDLQKI</sequence>
<dbReference type="Proteomes" id="UP000243975">
    <property type="component" value="Unassembled WGS sequence"/>
</dbReference>
<evidence type="ECO:0000313" key="2">
    <source>
        <dbReference type="Proteomes" id="UP000243975"/>
    </source>
</evidence>
<evidence type="ECO:0000313" key="1">
    <source>
        <dbReference type="EMBL" id="KVI10813.1"/>
    </source>
</evidence>
<accession>A0A118K6K8</accession>
<gene>
    <name evidence="1" type="ORF">Ccrd_010781</name>
</gene>
<reference evidence="1 2" key="1">
    <citation type="journal article" date="2016" name="Sci. Rep.">
        <title>The genome sequence of the outbreeding globe artichoke constructed de novo incorporating a phase-aware low-pass sequencing strategy of F1 progeny.</title>
        <authorList>
            <person name="Scaglione D."/>
            <person name="Reyes-Chin-Wo S."/>
            <person name="Acquadro A."/>
            <person name="Froenicke L."/>
            <person name="Portis E."/>
            <person name="Beitel C."/>
            <person name="Tirone M."/>
            <person name="Mauro R."/>
            <person name="Lo Monaco A."/>
            <person name="Mauromicale G."/>
            <person name="Faccioli P."/>
            <person name="Cattivelli L."/>
            <person name="Rieseberg L."/>
            <person name="Michelmore R."/>
            <person name="Lanteri S."/>
        </authorList>
    </citation>
    <scope>NUCLEOTIDE SEQUENCE [LARGE SCALE GENOMIC DNA]</scope>
    <source>
        <strain evidence="1">2C</strain>
    </source>
</reference>
<dbReference type="Gramene" id="KVI10813">
    <property type="protein sequence ID" value="KVI10813"/>
    <property type="gene ID" value="Ccrd_010781"/>
</dbReference>
<organism evidence="1 2">
    <name type="scientific">Cynara cardunculus var. scolymus</name>
    <name type="common">Globe artichoke</name>
    <name type="synonym">Cynara scolymus</name>
    <dbReference type="NCBI Taxonomy" id="59895"/>
    <lineage>
        <taxon>Eukaryota</taxon>
        <taxon>Viridiplantae</taxon>
        <taxon>Streptophyta</taxon>
        <taxon>Embryophyta</taxon>
        <taxon>Tracheophyta</taxon>
        <taxon>Spermatophyta</taxon>
        <taxon>Magnoliopsida</taxon>
        <taxon>eudicotyledons</taxon>
        <taxon>Gunneridae</taxon>
        <taxon>Pentapetalae</taxon>
        <taxon>asterids</taxon>
        <taxon>campanulids</taxon>
        <taxon>Asterales</taxon>
        <taxon>Asteraceae</taxon>
        <taxon>Carduoideae</taxon>
        <taxon>Cardueae</taxon>
        <taxon>Carduinae</taxon>
        <taxon>Cynara</taxon>
    </lineage>
</organism>
<dbReference type="AlphaFoldDB" id="A0A118K6K8"/>
<protein>
    <submittedName>
        <fullName evidence="1">Uncharacterized protein</fullName>
    </submittedName>
</protein>
<proteinExistence type="predicted"/>
<name>A0A118K6K8_CYNCS</name>
<keyword evidence="2" id="KW-1185">Reference proteome</keyword>